<dbReference type="EMBL" id="HBUF01353632">
    <property type="protein sequence ID" value="CAG6715812.1"/>
    <property type="molecule type" value="Transcribed_RNA"/>
</dbReference>
<reference evidence="1" key="1">
    <citation type="submission" date="2021-05" db="EMBL/GenBank/DDBJ databases">
        <authorList>
            <person name="Alioto T."/>
            <person name="Alioto T."/>
            <person name="Gomez Garrido J."/>
        </authorList>
    </citation>
    <scope>NUCLEOTIDE SEQUENCE</scope>
</reference>
<sequence length="193" mass="20137">MPVPVETTCTVHPLDIMEHHPPGAMAMGPLHPRTGLPHPDTFHAVLHQVADIARISLPLPPLARTTPLLPPLEAETALPIGRVAGTAITRRRDVIWTAAVSRPAIETISGAADQIIRVKENSLKDAVVDGAVPGEAAVGVVVGIGTMAILIETVHRPTVQATTGVMIATWTDGAALVLTSTIGATTTDHPTQC</sequence>
<dbReference type="EMBL" id="HBUF01018604">
    <property type="protein sequence ID" value="CAG6610476.1"/>
    <property type="molecule type" value="Transcribed_RNA"/>
</dbReference>
<accession>A0A8D8V1S6</accession>
<dbReference type="AlphaFoldDB" id="A0A8D8V1S6"/>
<dbReference type="EMBL" id="HBUF01353630">
    <property type="protein sequence ID" value="CAG6715806.1"/>
    <property type="molecule type" value="Transcribed_RNA"/>
</dbReference>
<evidence type="ECO:0000313" key="1">
    <source>
        <dbReference type="EMBL" id="CAG6715809.1"/>
    </source>
</evidence>
<name>A0A8D8V1S6_9HEMI</name>
<dbReference type="EMBL" id="HBUF01018606">
    <property type="protein sequence ID" value="CAG6610482.1"/>
    <property type="molecule type" value="Transcribed_RNA"/>
</dbReference>
<dbReference type="EMBL" id="HBUF01018605">
    <property type="protein sequence ID" value="CAG6610479.1"/>
    <property type="molecule type" value="Transcribed_RNA"/>
</dbReference>
<dbReference type="EMBL" id="HBUF01353631">
    <property type="protein sequence ID" value="CAG6715809.1"/>
    <property type="molecule type" value="Transcribed_RNA"/>
</dbReference>
<organism evidence="1">
    <name type="scientific">Cacopsylla melanoneura</name>
    <dbReference type="NCBI Taxonomy" id="428564"/>
    <lineage>
        <taxon>Eukaryota</taxon>
        <taxon>Metazoa</taxon>
        <taxon>Ecdysozoa</taxon>
        <taxon>Arthropoda</taxon>
        <taxon>Hexapoda</taxon>
        <taxon>Insecta</taxon>
        <taxon>Pterygota</taxon>
        <taxon>Neoptera</taxon>
        <taxon>Paraneoptera</taxon>
        <taxon>Hemiptera</taxon>
        <taxon>Sternorrhyncha</taxon>
        <taxon>Psylloidea</taxon>
        <taxon>Psyllidae</taxon>
        <taxon>Psyllinae</taxon>
        <taxon>Cacopsylla</taxon>
    </lineage>
</organism>
<proteinExistence type="predicted"/>
<protein>
    <submittedName>
        <fullName evidence="1">Uncharacterized protein</fullName>
    </submittedName>
</protein>